<evidence type="ECO:0000313" key="2">
    <source>
        <dbReference type="EMBL" id="GAD55990.1"/>
    </source>
</evidence>
<gene>
    <name evidence="2" type="ORF">MBELCI_2042</name>
</gene>
<evidence type="ECO:0000313" key="3">
    <source>
        <dbReference type="Proteomes" id="UP000016566"/>
    </source>
</evidence>
<dbReference type="AlphaFoldDB" id="U2Z3N0"/>
<sequence>MPLPLPIERGRQAVSPPPNAAFHSRPCVERGRPGQTPIKWDFVSYRETNCQEVTAMAGSPGITTPRS</sequence>
<feature type="region of interest" description="Disordered" evidence="1">
    <location>
        <begin position="1"/>
        <end position="33"/>
    </location>
</feature>
<dbReference type="STRING" id="1337093.MBELCI_2042"/>
<name>U2Z3N0_9RHOB</name>
<organism evidence="2 3">
    <name type="scientific">Limimaricola cinnabarinus LL-001</name>
    <dbReference type="NCBI Taxonomy" id="1337093"/>
    <lineage>
        <taxon>Bacteria</taxon>
        <taxon>Pseudomonadati</taxon>
        <taxon>Pseudomonadota</taxon>
        <taxon>Alphaproteobacteria</taxon>
        <taxon>Rhodobacterales</taxon>
        <taxon>Paracoccaceae</taxon>
        <taxon>Limimaricola</taxon>
    </lineage>
</organism>
<proteinExistence type="predicted"/>
<keyword evidence="3" id="KW-1185">Reference proteome</keyword>
<protein>
    <submittedName>
        <fullName evidence="2">Uncharacterized protein</fullName>
    </submittedName>
</protein>
<reference evidence="2" key="1">
    <citation type="journal article" date="2013" name="Genome Announc.">
        <title>Draft Genome Sequence of Loktanella cinnabarina LL-001T, Isolated from Deep-Sea Floor Sediment.</title>
        <authorList>
            <person name="Nishi S."/>
            <person name="Tsubouchi T."/>
            <person name="Takaki Y."/>
            <person name="Koyanagi R."/>
            <person name="Satoh N."/>
            <person name="Maruyama T."/>
            <person name="Hatada Y."/>
        </authorList>
    </citation>
    <scope>NUCLEOTIDE SEQUENCE [LARGE SCALE GENOMIC DNA]</scope>
    <source>
        <strain evidence="2">LL-001</strain>
    </source>
</reference>
<dbReference type="EMBL" id="BATB01000025">
    <property type="protein sequence ID" value="GAD55990.1"/>
    <property type="molecule type" value="Genomic_DNA"/>
</dbReference>
<evidence type="ECO:0000256" key="1">
    <source>
        <dbReference type="SAM" id="MobiDB-lite"/>
    </source>
</evidence>
<accession>U2Z3N0</accession>
<dbReference type="Proteomes" id="UP000016566">
    <property type="component" value="Unassembled WGS sequence"/>
</dbReference>
<comment type="caution">
    <text evidence="2">The sequence shown here is derived from an EMBL/GenBank/DDBJ whole genome shotgun (WGS) entry which is preliminary data.</text>
</comment>